<evidence type="ECO:0000313" key="2">
    <source>
        <dbReference type="EMBL" id="QCP54540.1"/>
    </source>
</evidence>
<dbReference type="InterPro" id="IPR013762">
    <property type="entry name" value="Integrase-like_cat_sf"/>
</dbReference>
<keyword evidence="3" id="KW-1185">Reference proteome</keyword>
<proteinExistence type="predicted"/>
<evidence type="ECO:0000313" key="3">
    <source>
        <dbReference type="Proteomes" id="UP000298656"/>
    </source>
</evidence>
<sequence>MSAELKGQIRLLIDEKGGVRKRDGHVASYRTIQVHHQVMARIVDILYERGYKLERAENLAGRHVQVLAAAIVEMGLAPKTMKSIWTELGYWADWIGKPGLVKPLHTYLPQVGPERLKVKVATRESKSWSEAGLNVLETIEKADRLDIRLGWMIRLGLAFGLRRAELLCLRIHKADQGRYLRVFPGDGPKSGRGRDIPIEHPWQREVLEYVKERIPKSHFLGWQQTPSGKHGRLHANADRFEKLMQKLGITKAECGVTAHGMRAEYAENIAMLGGMLPATLGGRADQMAADDLRLVQEGVMERMGHGRVGVAAAYYGSFRLRPVPKEGTRQRSPRRVVDAE</sequence>
<dbReference type="SUPFAM" id="SSF56349">
    <property type="entry name" value="DNA breaking-rejoining enzymes"/>
    <property type="match status" value="1"/>
</dbReference>
<dbReference type="InterPro" id="IPR011010">
    <property type="entry name" value="DNA_brk_join_enz"/>
</dbReference>
<dbReference type="EMBL" id="CP040078">
    <property type="protein sequence ID" value="QCP54540.1"/>
    <property type="molecule type" value="Genomic_DNA"/>
</dbReference>
<dbReference type="Proteomes" id="UP000298656">
    <property type="component" value="Chromosome 2"/>
</dbReference>
<accession>A0A4V1EIQ0</accession>
<reference evidence="2 3" key="1">
    <citation type="submission" date="2019-05" db="EMBL/GenBank/DDBJ databases">
        <title>Burkholderia sp. DHOD12, isolated from subtropical forest soil.</title>
        <authorList>
            <person name="Gao Z.-H."/>
            <person name="Qiu L.-H."/>
        </authorList>
    </citation>
    <scope>NUCLEOTIDE SEQUENCE [LARGE SCALE GENOMIC DNA]</scope>
    <source>
        <strain evidence="2 3">DHOD12</strain>
    </source>
</reference>
<dbReference type="KEGG" id="tvl:FAZ95_37305"/>
<dbReference type="GO" id="GO:0003677">
    <property type="term" value="F:DNA binding"/>
    <property type="evidence" value="ECO:0007669"/>
    <property type="project" value="InterPro"/>
</dbReference>
<name>A0A4V1EIQ0_9BURK</name>
<dbReference type="Gene3D" id="1.10.443.10">
    <property type="entry name" value="Intergrase catalytic core"/>
    <property type="match status" value="1"/>
</dbReference>
<dbReference type="RefSeq" id="WP_137337300.1">
    <property type="nucleotide sequence ID" value="NZ_CP040078.1"/>
</dbReference>
<dbReference type="GO" id="GO:0006310">
    <property type="term" value="P:DNA recombination"/>
    <property type="evidence" value="ECO:0007669"/>
    <property type="project" value="UniProtKB-KW"/>
</dbReference>
<dbReference type="CDD" id="cd00397">
    <property type="entry name" value="DNA_BRE_C"/>
    <property type="match status" value="1"/>
</dbReference>
<dbReference type="AlphaFoldDB" id="A0A4V1EIQ0"/>
<dbReference type="GO" id="GO:0015074">
    <property type="term" value="P:DNA integration"/>
    <property type="evidence" value="ECO:0007669"/>
    <property type="project" value="InterPro"/>
</dbReference>
<keyword evidence="1" id="KW-0233">DNA recombination</keyword>
<evidence type="ECO:0000256" key="1">
    <source>
        <dbReference type="ARBA" id="ARBA00023172"/>
    </source>
</evidence>
<dbReference type="OrthoDB" id="5394387at2"/>
<gene>
    <name evidence="2" type="ORF">FAZ95_37305</name>
</gene>
<organism evidence="2 3">
    <name type="scientific">Trinickia violacea</name>
    <dbReference type="NCBI Taxonomy" id="2571746"/>
    <lineage>
        <taxon>Bacteria</taxon>
        <taxon>Pseudomonadati</taxon>
        <taxon>Pseudomonadota</taxon>
        <taxon>Betaproteobacteria</taxon>
        <taxon>Burkholderiales</taxon>
        <taxon>Burkholderiaceae</taxon>
        <taxon>Trinickia</taxon>
    </lineage>
</organism>
<protein>
    <recommendedName>
        <fullName evidence="4">Integrase</fullName>
    </recommendedName>
</protein>
<evidence type="ECO:0008006" key="4">
    <source>
        <dbReference type="Google" id="ProtNLM"/>
    </source>
</evidence>